<dbReference type="Gene3D" id="1.25.40.80">
    <property type="match status" value="1"/>
</dbReference>
<dbReference type="GO" id="GO:0003677">
    <property type="term" value="F:DNA binding"/>
    <property type="evidence" value="ECO:0007669"/>
    <property type="project" value="UniProtKB-KW"/>
</dbReference>
<dbReference type="FunFam" id="1.10.579.10:FF:000002">
    <property type="entry name" value="Deoxyribodipyrimidine photolyase"/>
    <property type="match status" value="1"/>
</dbReference>
<organism evidence="16 17">
    <name type="scientific">Methanospirillum stamsii</name>
    <dbReference type="NCBI Taxonomy" id="1277351"/>
    <lineage>
        <taxon>Archaea</taxon>
        <taxon>Methanobacteriati</taxon>
        <taxon>Methanobacteriota</taxon>
        <taxon>Stenosarchaea group</taxon>
        <taxon>Methanomicrobia</taxon>
        <taxon>Methanomicrobiales</taxon>
        <taxon>Methanospirillaceae</taxon>
        <taxon>Methanospirillum</taxon>
    </lineage>
</organism>
<evidence type="ECO:0000256" key="12">
    <source>
        <dbReference type="ARBA" id="ARBA00031671"/>
    </source>
</evidence>
<dbReference type="PANTHER" id="PTHR10211:SF0">
    <property type="entry name" value="DEOXYRIBODIPYRIMIDINE PHOTO-LYASE"/>
    <property type="match status" value="1"/>
</dbReference>
<evidence type="ECO:0000256" key="10">
    <source>
        <dbReference type="ARBA" id="ARBA00023204"/>
    </source>
</evidence>
<feature type="domain" description="Photolyase/cryptochrome alpha/beta" evidence="15">
    <location>
        <begin position="18"/>
        <end position="146"/>
    </location>
</feature>
<dbReference type="InterPro" id="IPR036134">
    <property type="entry name" value="Crypto/Photolyase_FAD-like_sf"/>
</dbReference>
<keyword evidence="5" id="KW-0285">Flavoprotein</keyword>
<evidence type="ECO:0000256" key="9">
    <source>
        <dbReference type="ARBA" id="ARBA00023125"/>
    </source>
</evidence>
<evidence type="ECO:0000256" key="5">
    <source>
        <dbReference type="ARBA" id="ARBA00022630"/>
    </source>
</evidence>
<evidence type="ECO:0000256" key="1">
    <source>
        <dbReference type="ARBA" id="ARBA00001974"/>
    </source>
</evidence>
<evidence type="ECO:0000256" key="7">
    <source>
        <dbReference type="ARBA" id="ARBA00022827"/>
    </source>
</evidence>
<keyword evidence="8" id="KW-0157">Chromophore</keyword>
<dbReference type="PANTHER" id="PTHR10211">
    <property type="entry name" value="DEOXYRIBODIPYRIMIDINE PHOTOLYASE"/>
    <property type="match status" value="1"/>
</dbReference>
<comment type="catalytic activity">
    <reaction evidence="13">
        <text>cyclobutadipyrimidine (in DNA) = 2 pyrimidine residues (in DNA).</text>
        <dbReference type="EC" id="4.1.99.3"/>
    </reaction>
</comment>
<evidence type="ECO:0000256" key="11">
    <source>
        <dbReference type="ARBA" id="ARBA00023239"/>
    </source>
</evidence>
<dbReference type="GO" id="GO:0000719">
    <property type="term" value="P:photoreactive repair"/>
    <property type="evidence" value="ECO:0007669"/>
    <property type="project" value="TreeGrafter"/>
</dbReference>
<comment type="cofactor">
    <cofactor evidence="1">
        <name>FAD</name>
        <dbReference type="ChEBI" id="CHEBI:57692"/>
    </cofactor>
</comment>
<dbReference type="RefSeq" id="WP_109940217.1">
    <property type="nucleotide sequence ID" value="NZ_CP176366.1"/>
</dbReference>
<dbReference type="SUPFAM" id="SSF52425">
    <property type="entry name" value="Cryptochrome/photolyase, N-terminal domain"/>
    <property type="match status" value="1"/>
</dbReference>
<accession>A0A2V2N5P9</accession>
<dbReference type="InterPro" id="IPR052219">
    <property type="entry name" value="Photolyase_Class-2"/>
</dbReference>
<dbReference type="GO" id="GO:0003904">
    <property type="term" value="F:deoxyribodipyrimidine photo-lyase activity"/>
    <property type="evidence" value="ECO:0007669"/>
    <property type="project" value="UniProtKB-EC"/>
</dbReference>
<comment type="caution">
    <text evidence="16">The sequence shown here is derived from an EMBL/GenBank/DDBJ whole genome shotgun (WGS) entry which is preliminary data.</text>
</comment>
<proteinExistence type="inferred from homology"/>
<keyword evidence="17" id="KW-1185">Reference proteome</keyword>
<dbReference type="Pfam" id="PF00875">
    <property type="entry name" value="DNA_photolyase"/>
    <property type="match status" value="1"/>
</dbReference>
<gene>
    <name evidence="16" type="ORF">DLD82_06045</name>
</gene>
<evidence type="ECO:0000256" key="6">
    <source>
        <dbReference type="ARBA" id="ARBA00022763"/>
    </source>
</evidence>
<dbReference type="Gene3D" id="3.40.50.620">
    <property type="entry name" value="HUPs"/>
    <property type="match status" value="1"/>
</dbReference>
<dbReference type="GeneID" id="97609053"/>
<dbReference type="EMBL" id="QGMZ01000012">
    <property type="protein sequence ID" value="PWR75139.1"/>
    <property type="molecule type" value="Genomic_DNA"/>
</dbReference>
<evidence type="ECO:0000256" key="14">
    <source>
        <dbReference type="ARBA" id="ARBA00053026"/>
    </source>
</evidence>
<dbReference type="PROSITE" id="PS51645">
    <property type="entry name" value="PHR_CRY_ALPHA_BETA"/>
    <property type="match status" value="1"/>
</dbReference>
<name>A0A2V2N5P9_9EURY</name>
<dbReference type="InterPro" id="IPR014729">
    <property type="entry name" value="Rossmann-like_a/b/a_fold"/>
</dbReference>
<dbReference type="Proteomes" id="UP000245934">
    <property type="component" value="Unassembled WGS sequence"/>
</dbReference>
<protein>
    <recommendedName>
        <fullName evidence="4">Deoxyribodipyrimidine photo-lyase</fullName>
        <ecNumber evidence="3">4.1.99.3</ecNumber>
    </recommendedName>
    <alternativeName>
        <fullName evidence="12">DNA photolyase</fullName>
    </alternativeName>
</protein>
<evidence type="ECO:0000256" key="3">
    <source>
        <dbReference type="ARBA" id="ARBA00013149"/>
    </source>
</evidence>
<dbReference type="InterPro" id="IPR036155">
    <property type="entry name" value="Crypto/Photolyase_N_sf"/>
</dbReference>
<reference evidence="16 17" key="1">
    <citation type="submission" date="2018-05" db="EMBL/GenBank/DDBJ databases">
        <title>Draft genome of Methanospirillum stamsii Pt1.</title>
        <authorList>
            <person name="Dueholm M.S."/>
            <person name="Nielsen P.H."/>
            <person name="Bakmann L.F."/>
            <person name="Otzen D.E."/>
        </authorList>
    </citation>
    <scope>NUCLEOTIDE SEQUENCE [LARGE SCALE GENOMIC DNA]</scope>
    <source>
        <strain evidence="16 17">Pt1</strain>
    </source>
</reference>
<comment type="similarity">
    <text evidence="2">Belongs to the DNA photolyase class-2 family.</text>
</comment>
<sequence length="448" mass="52371">MIQPERITSFNNQESKGSYILYWMQSAVRTRYNHALEYAIERSNELKKPLIVVFCLAQSYPEATPVHYRFLWEGLQDVNRSFSKRGIGFQILSGSPVDIIPRIVDDACMMVTDQGWIRLQREWRQKVIDTVPCKVVIVETNLIVPVQVASPKEEWSAGTFRPKITRQLPTFLHTLTSRHVQVESQDYQPFTGIPVGAEQQFTQERIKDDTSSHFLPGGETAADNYLSAFLSGTIDRYETTHNDPTARATSYLSAYLHFGHISPLYIALRVMEHPGPGTNTFLEQLIVRRELSHNFVWYNPRYDDYEGLPEWTKKTLEKHRIDTREYSYTLADFEQCRTHDTAWNTMQLSMIRTGYLHGYLRMYWGKKILEWTETPEEAYNIALSLNNRYELDGRDPNGYCGVAWCFGKHDRPWKERPIFGTIRYMNEAGLRRKFRLDGWVGRMLELYS</sequence>
<evidence type="ECO:0000313" key="17">
    <source>
        <dbReference type="Proteomes" id="UP000245934"/>
    </source>
</evidence>
<evidence type="ECO:0000313" key="16">
    <source>
        <dbReference type="EMBL" id="PWR75139.1"/>
    </source>
</evidence>
<evidence type="ECO:0000256" key="4">
    <source>
        <dbReference type="ARBA" id="ARBA00014046"/>
    </source>
</evidence>
<keyword evidence="10" id="KW-0234">DNA repair</keyword>
<keyword evidence="7" id="KW-0274">FAD</keyword>
<evidence type="ECO:0000256" key="13">
    <source>
        <dbReference type="ARBA" id="ARBA00033999"/>
    </source>
</evidence>
<keyword evidence="6" id="KW-0227">DNA damage</keyword>
<comment type="cofactor">
    <cofactor evidence="14">
        <name>coenzyme F420-(gamma-Glu)n</name>
        <dbReference type="ChEBI" id="CHEBI:133980"/>
    </cofactor>
</comment>
<dbReference type="AlphaFoldDB" id="A0A2V2N5P9"/>
<keyword evidence="9" id="KW-0238">DNA-binding</keyword>
<dbReference type="Gene3D" id="1.10.579.10">
    <property type="entry name" value="DNA Cyclobutane Dipyrimidine Photolyase, subunit A, domain 3"/>
    <property type="match status" value="1"/>
</dbReference>
<dbReference type="EC" id="4.1.99.3" evidence="3"/>
<evidence type="ECO:0000259" key="15">
    <source>
        <dbReference type="PROSITE" id="PS51645"/>
    </source>
</evidence>
<keyword evidence="11 16" id="KW-0456">Lyase</keyword>
<dbReference type="OrthoDB" id="11721at2157"/>
<evidence type="ECO:0000256" key="2">
    <source>
        <dbReference type="ARBA" id="ARBA00006409"/>
    </source>
</evidence>
<dbReference type="SUPFAM" id="SSF48173">
    <property type="entry name" value="Cryptochrome/photolyase FAD-binding domain"/>
    <property type="match status" value="1"/>
</dbReference>
<evidence type="ECO:0000256" key="8">
    <source>
        <dbReference type="ARBA" id="ARBA00022991"/>
    </source>
</evidence>
<dbReference type="InterPro" id="IPR006050">
    <property type="entry name" value="DNA_photolyase_N"/>
</dbReference>